<dbReference type="PANTHER" id="PTHR33692">
    <property type="entry name" value="RIBOSOME MATURATION FACTOR RIMM"/>
    <property type="match status" value="1"/>
</dbReference>
<sequence length="415" mass="44686">MAPLAFFLLFVAASPLVTCALADGGKSPPARRLKANKYAQFSKADEVRRSLRFSNVDDAFGDEVTAEQAKPTAEPLREREKWAYPDAAQVDQRDPTTFGFTEIGVVLGAHGTRGELKVLSDSDFAHERLCHAGPTWMRRPRRRAPREERVLRGRKGPGTNVFLVTIESVRSREAADALKGSTLHVRRELRPELGEDEFMLWELEGLKVYLALAVGKDGVAREEASSASAEGHASAPMDGAVTGATGSRSADTTSSVADGALAYVAGAFVGVVSGLIPREELTGSRELGNDLLEITLCSSVRGATAEGEDEDDENDVEDASVDDADDEDSDVSASDHEGGEAGGDEEDGDEDESVLVPYVPQIVVDVRLSEGYLLIDPPKGLLKICIQPKRRVRVVIRGLLPERAQSLLVRESSSS</sequence>
<keyword evidence="6" id="KW-0732">Signal</keyword>
<feature type="compositionally biased region" description="Acidic residues" evidence="5">
    <location>
        <begin position="342"/>
        <end position="352"/>
    </location>
</feature>
<dbReference type="GO" id="GO:0043022">
    <property type="term" value="F:ribosome binding"/>
    <property type="evidence" value="ECO:0007669"/>
    <property type="project" value="InterPro"/>
</dbReference>
<evidence type="ECO:0000256" key="5">
    <source>
        <dbReference type="SAM" id="MobiDB-lite"/>
    </source>
</evidence>
<keyword evidence="3" id="KW-0698">rRNA processing</keyword>
<dbReference type="GO" id="GO:0005840">
    <property type="term" value="C:ribosome"/>
    <property type="evidence" value="ECO:0007669"/>
    <property type="project" value="InterPro"/>
</dbReference>
<organism evidence="8 9">
    <name type="scientific">Chrysochromulina tobinii</name>
    <dbReference type="NCBI Taxonomy" id="1460289"/>
    <lineage>
        <taxon>Eukaryota</taxon>
        <taxon>Haptista</taxon>
        <taxon>Haptophyta</taxon>
        <taxon>Prymnesiophyceae</taxon>
        <taxon>Prymnesiales</taxon>
        <taxon>Chrysochromulinaceae</taxon>
        <taxon>Chrysochromulina</taxon>
    </lineage>
</organism>
<dbReference type="InterPro" id="IPR002676">
    <property type="entry name" value="RimM_N"/>
</dbReference>
<feature type="region of interest" description="Disordered" evidence="5">
    <location>
        <begin position="302"/>
        <end position="352"/>
    </location>
</feature>
<protein>
    <submittedName>
        <fullName evidence="8">16s rRNA processing protein</fullName>
    </submittedName>
</protein>
<feature type="compositionally biased region" description="Low complexity" evidence="5">
    <location>
        <begin position="225"/>
        <end position="235"/>
    </location>
</feature>
<dbReference type="Gene3D" id="2.30.30.240">
    <property type="entry name" value="PRC-barrel domain"/>
    <property type="match status" value="1"/>
</dbReference>
<reference evidence="9" key="1">
    <citation type="journal article" date="2015" name="PLoS Genet.">
        <title>Genome Sequence and Transcriptome Analyses of Chrysochromulina tobin: Metabolic Tools for Enhanced Algal Fitness in the Prominent Order Prymnesiales (Haptophyceae).</title>
        <authorList>
            <person name="Hovde B.T."/>
            <person name="Deodato C.R."/>
            <person name="Hunsperger H.M."/>
            <person name="Ryken S.A."/>
            <person name="Yost W."/>
            <person name="Jha R.K."/>
            <person name="Patterson J."/>
            <person name="Monnat R.J. Jr."/>
            <person name="Barlow S.B."/>
            <person name="Starkenburg S.R."/>
            <person name="Cattolico R.A."/>
        </authorList>
    </citation>
    <scope>NUCLEOTIDE SEQUENCE</scope>
    <source>
        <strain evidence="9">CCMP291</strain>
    </source>
</reference>
<dbReference type="InterPro" id="IPR009000">
    <property type="entry name" value="Transl_B-barrel_sf"/>
</dbReference>
<feature type="chain" id="PRO_5005601454" evidence="6">
    <location>
        <begin position="20"/>
        <end position="415"/>
    </location>
</feature>
<dbReference type="OrthoDB" id="532420at2759"/>
<keyword evidence="9" id="KW-1185">Reference proteome</keyword>
<dbReference type="Gene3D" id="2.40.30.60">
    <property type="entry name" value="RimM"/>
    <property type="match status" value="1"/>
</dbReference>
<dbReference type="HAMAP" id="MF_00014">
    <property type="entry name" value="Ribosome_mat_RimM"/>
    <property type="match status" value="1"/>
</dbReference>
<accession>A0A0M0J685</accession>
<evidence type="ECO:0000313" key="8">
    <source>
        <dbReference type="EMBL" id="KOO21847.1"/>
    </source>
</evidence>
<feature type="domain" description="RimM N-terminal" evidence="7">
    <location>
        <begin position="103"/>
        <end position="188"/>
    </location>
</feature>
<keyword evidence="1" id="KW-0963">Cytoplasm</keyword>
<feature type="signal peptide" evidence="6">
    <location>
        <begin position="1"/>
        <end position="19"/>
    </location>
</feature>
<dbReference type="SUPFAM" id="SSF50447">
    <property type="entry name" value="Translation proteins"/>
    <property type="match status" value="1"/>
</dbReference>
<keyword evidence="2" id="KW-0690">Ribosome biogenesis</keyword>
<dbReference type="InterPro" id="IPR011961">
    <property type="entry name" value="RimM"/>
</dbReference>
<dbReference type="EMBL" id="JWZX01003328">
    <property type="protein sequence ID" value="KOO21847.1"/>
    <property type="molecule type" value="Genomic_DNA"/>
</dbReference>
<dbReference type="AlphaFoldDB" id="A0A0M0J685"/>
<dbReference type="GO" id="GO:0006364">
    <property type="term" value="P:rRNA processing"/>
    <property type="evidence" value="ECO:0007669"/>
    <property type="project" value="UniProtKB-KW"/>
</dbReference>
<feature type="region of interest" description="Disordered" evidence="5">
    <location>
        <begin position="225"/>
        <end position="252"/>
    </location>
</feature>
<gene>
    <name evidence="8" type="ORF">Ctob_003421</name>
</gene>
<dbReference type="InterPro" id="IPR036976">
    <property type="entry name" value="RimM_N_sf"/>
</dbReference>
<evidence type="ECO:0000256" key="1">
    <source>
        <dbReference type="ARBA" id="ARBA00022490"/>
    </source>
</evidence>
<name>A0A0M0J685_9EUKA</name>
<evidence type="ECO:0000256" key="4">
    <source>
        <dbReference type="ARBA" id="ARBA00023186"/>
    </source>
</evidence>
<keyword evidence="4" id="KW-0143">Chaperone</keyword>
<feature type="compositionally biased region" description="Acidic residues" evidence="5">
    <location>
        <begin position="306"/>
        <end position="330"/>
    </location>
</feature>
<dbReference type="NCBIfam" id="TIGR02273">
    <property type="entry name" value="16S_RimM"/>
    <property type="match status" value="1"/>
</dbReference>
<comment type="caution">
    <text evidence="8">The sequence shown here is derived from an EMBL/GenBank/DDBJ whole genome shotgun (WGS) entry which is preliminary data.</text>
</comment>
<dbReference type="Pfam" id="PF01782">
    <property type="entry name" value="RimM"/>
    <property type="match status" value="1"/>
</dbReference>
<evidence type="ECO:0000313" key="9">
    <source>
        <dbReference type="Proteomes" id="UP000037460"/>
    </source>
</evidence>
<dbReference type="Proteomes" id="UP000037460">
    <property type="component" value="Unassembled WGS sequence"/>
</dbReference>
<dbReference type="PANTHER" id="PTHR33692:SF1">
    <property type="entry name" value="RIBOSOME MATURATION FACTOR RIMM"/>
    <property type="match status" value="1"/>
</dbReference>
<evidence type="ECO:0000256" key="6">
    <source>
        <dbReference type="SAM" id="SignalP"/>
    </source>
</evidence>
<evidence type="ECO:0000256" key="3">
    <source>
        <dbReference type="ARBA" id="ARBA00022552"/>
    </source>
</evidence>
<evidence type="ECO:0000259" key="7">
    <source>
        <dbReference type="Pfam" id="PF01782"/>
    </source>
</evidence>
<proteinExistence type="inferred from homology"/>
<evidence type="ECO:0000256" key="2">
    <source>
        <dbReference type="ARBA" id="ARBA00022517"/>
    </source>
</evidence>